<dbReference type="OrthoDB" id="9785413at2"/>
<dbReference type="STRING" id="1123237.Salmuc_02650"/>
<evidence type="ECO:0000313" key="2">
    <source>
        <dbReference type="EMBL" id="EPX85271.1"/>
    </source>
</evidence>
<dbReference type="InterPro" id="IPR012696">
    <property type="entry name" value="PhnM"/>
</dbReference>
<dbReference type="PIRSF" id="PIRSF038971">
    <property type="entry name" value="PhnM"/>
    <property type="match status" value="1"/>
</dbReference>
<dbReference type="PANTHER" id="PTHR43135:SF3">
    <property type="entry name" value="ALPHA-D-RIBOSE 1-METHYLPHOSPHONATE 5-TRIPHOSPHATE DIPHOSPHATASE"/>
    <property type="match status" value="1"/>
</dbReference>
<dbReference type="HOGENOM" id="CLU_060303_1_0_5"/>
<sequence length="417" mass="44997">MTVTFQGARVYLPGEIAETNVTVAGGRIAEIGGPAQGEVIDARGRILAPALIDLHGDAFERQLMPRPGVFFPQEAAVIDTDRQLAANGIATAYHAITLGWEPGLRDVARGRQLMQVMRDLAPRLTVENRVQLRWETFAFEALETIEWALAGPLMPAIAFNDHTSMTMRAYDVPIQDRAFELSPDFSIASLDDDRMKKRTASKAHRAGLDEDAYIRLLGEVWDRRAEVPATIAKVAGMGRRAGAPMLSHDDTRAETRAFFRDLGAGVAEFPMVLEAAEAARAHGDPIVFGAPNAARGGSHIGSLGAGDMVEAGLCDALASDYFYPAMLAAVARLDAERRADRLTLWSLVSSGPARAMKLTDRGEIAVGRRADLVLIDWPEGHAPAIEGTWVAGRAAYRGHPARDAAPAPAPRHEESLA</sequence>
<keyword evidence="3" id="KW-1185">Reference proteome</keyword>
<feature type="domain" description="Amidohydrolase 3" evidence="1">
    <location>
        <begin position="226"/>
        <end position="395"/>
    </location>
</feature>
<dbReference type="GO" id="GO:0019700">
    <property type="term" value="P:organic phosphonate catabolic process"/>
    <property type="evidence" value="ECO:0007669"/>
    <property type="project" value="InterPro"/>
</dbReference>
<dbReference type="GO" id="GO:0016810">
    <property type="term" value="F:hydrolase activity, acting on carbon-nitrogen (but not peptide) bonds"/>
    <property type="evidence" value="ECO:0007669"/>
    <property type="project" value="InterPro"/>
</dbReference>
<reference evidence="3" key="1">
    <citation type="journal article" date="2014" name="Stand. Genomic Sci.">
        <title>Genome sequence of the exopolysaccharide-producing Salipiger mucosus type strain (DSM 16094(T)), a moderately halophilic member of the Roseobacter clade.</title>
        <authorList>
            <person name="Riedel T."/>
            <person name="Spring S."/>
            <person name="Fiebig A."/>
            <person name="Petersen J."/>
            <person name="Kyrpides N.C."/>
            <person name="Goker M."/>
            <person name="Klenk H.P."/>
        </authorList>
    </citation>
    <scope>NUCLEOTIDE SEQUENCE [LARGE SCALE GENOMIC DNA]</scope>
    <source>
        <strain evidence="3">DSM 16094</strain>
    </source>
</reference>
<dbReference type="NCBIfam" id="NF011987">
    <property type="entry name" value="PRK15446.2-3"/>
    <property type="match status" value="1"/>
</dbReference>
<dbReference type="EMBL" id="APVH01000009">
    <property type="protein sequence ID" value="EPX85271.1"/>
    <property type="molecule type" value="Genomic_DNA"/>
</dbReference>
<dbReference type="AlphaFoldDB" id="S9QV49"/>
<dbReference type="Proteomes" id="UP000015347">
    <property type="component" value="Unassembled WGS sequence"/>
</dbReference>
<proteinExistence type="predicted"/>
<evidence type="ECO:0000313" key="3">
    <source>
        <dbReference type="Proteomes" id="UP000015347"/>
    </source>
</evidence>
<dbReference type="Gene3D" id="2.30.40.10">
    <property type="entry name" value="Urease, subunit C, domain 1"/>
    <property type="match status" value="2"/>
</dbReference>
<organism evidence="2 3">
    <name type="scientific">Salipiger mucosus DSM 16094</name>
    <dbReference type="NCBI Taxonomy" id="1123237"/>
    <lineage>
        <taxon>Bacteria</taxon>
        <taxon>Pseudomonadati</taxon>
        <taxon>Pseudomonadota</taxon>
        <taxon>Alphaproteobacteria</taxon>
        <taxon>Rhodobacterales</taxon>
        <taxon>Roseobacteraceae</taxon>
        <taxon>Salipiger</taxon>
    </lineage>
</organism>
<gene>
    <name evidence="2" type="ORF">Salmuc_02650</name>
</gene>
<dbReference type="eggNOG" id="COG3454">
    <property type="taxonomic scope" value="Bacteria"/>
</dbReference>
<dbReference type="Pfam" id="PF07969">
    <property type="entry name" value="Amidohydro_3"/>
    <property type="match status" value="1"/>
</dbReference>
<comment type="caution">
    <text evidence="2">The sequence shown here is derived from an EMBL/GenBank/DDBJ whole genome shotgun (WGS) entry which is preliminary data.</text>
</comment>
<keyword evidence="2" id="KW-0378">Hydrolase</keyword>
<dbReference type="InterPro" id="IPR051781">
    <property type="entry name" value="Metallo-dep_Hydrolase"/>
</dbReference>
<dbReference type="PANTHER" id="PTHR43135">
    <property type="entry name" value="ALPHA-D-RIBOSE 1-METHYLPHOSPHONATE 5-TRIPHOSPHATE DIPHOSPHATASE"/>
    <property type="match status" value="1"/>
</dbReference>
<dbReference type="RefSeq" id="WP_020039839.1">
    <property type="nucleotide sequence ID" value="NZ_KE557273.1"/>
</dbReference>
<evidence type="ECO:0000259" key="1">
    <source>
        <dbReference type="Pfam" id="PF07969"/>
    </source>
</evidence>
<dbReference type="InterPro" id="IPR011059">
    <property type="entry name" value="Metal-dep_hydrolase_composite"/>
</dbReference>
<dbReference type="InterPro" id="IPR013108">
    <property type="entry name" value="Amidohydro_3"/>
</dbReference>
<protein>
    <submittedName>
        <fullName evidence="2">Metal-dependent hydrolase involved in phosphonate metabolism</fullName>
    </submittedName>
</protein>
<dbReference type="NCBIfam" id="NF011990">
    <property type="entry name" value="PRK15446.2-6"/>
    <property type="match status" value="1"/>
</dbReference>
<dbReference type="SUPFAM" id="SSF51338">
    <property type="entry name" value="Composite domain of metallo-dependent hydrolases"/>
    <property type="match status" value="1"/>
</dbReference>
<accession>S9QV49</accession>
<name>S9QV49_9RHOB</name>